<evidence type="ECO:0008006" key="17">
    <source>
        <dbReference type="Google" id="ProtNLM"/>
    </source>
</evidence>
<dbReference type="GO" id="GO:0006814">
    <property type="term" value="P:sodium ion transport"/>
    <property type="evidence" value="ECO:0007669"/>
    <property type="project" value="UniProtKB-KW"/>
</dbReference>
<feature type="transmembrane region" description="Helical" evidence="14">
    <location>
        <begin position="391"/>
        <end position="408"/>
    </location>
</feature>
<sequence length="446" mass="45720">MTLLSLLIVCYLALLLWFGIRGNTKDRTLSGLLTTGGTTSAALCALSLVSTIIGGSATLGIGGLAQKIGPAAFWWLGVGTIGLFLHGLFVAPVIRRTKAMTLPHLLGSLAGENAERWAGFIIAVSWAAVTAAQFTALHSLLLSIVGGMKAEILYAALAGGIILHTAAGGQRGVIRTDALQAILLLVGFLLAGAWCLFDRPGAVAALPKVPFTDAFGFTDWLKMMILVGITFVIGPDMFSRTFAAKDARSARAAAFAAAPVLALFGVIVTMLALLNIDAKAPITDWLSPDSPLPMLLQVMLALGLVSALSGSADTLLLSAAGILEKDVCGRERAGAVRLWAVLLGTLALASAWFSGNIIGLLLNAYSLFVPGVAAPFLFLVAGRLRSADPKVWLSGAVAGGILGLVGNLTGENAWTFAGIAVSSAGSLLAVRLAGMKSSAAGASTSA</sequence>
<dbReference type="PROSITE" id="PS50283">
    <property type="entry name" value="NA_SOLUT_SYMP_3"/>
    <property type="match status" value="1"/>
</dbReference>
<feature type="transmembrane region" description="Helical" evidence="14">
    <location>
        <begin position="250"/>
        <end position="274"/>
    </location>
</feature>
<dbReference type="PANTHER" id="PTHR48086">
    <property type="entry name" value="SODIUM/PROLINE SYMPORTER-RELATED"/>
    <property type="match status" value="1"/>
</dbReference>
<comment type="similarity">
    <text evidence="2 13">Belongs to the sodium:solute symporter (SSF) (TC 2.A.21) family.</text>
</comment>
<dbReference type="InterPro" id="IPR001734">
    <property type="entry name" value="Na/solute_symporter"/>
</dbReference>
<feature type="transmembrane region" description="Helical" evidence="14">
    <location>
        <begin position="72"/>
        <end position="94"/>
    </location>
</feature>
<keyword evidence="9" id="KW-0406">Ion transport</keyword>
<dbReference type="RefSeq" id="WP_152158842.1">
    <property type="nucleotide sequence ID" value="NZ_WEHX01000077.1"/>
</dbReference>
<keyword evidence="3" id="KW-0813">Transport</keyword>
<proteinExistence type="inferred from homology"/>
<dbReference type="EMBL" id="WEHX01000077">
    <property type="protein sequence ID" value="KAB7656052.1"/>
    <property type="molecule type" value="Genomic_DNA"/>
</dbReference>
<feature type="transmembrane region" description="Helical" evidence="14">
    <location>
        <begin position="181"/>
        <end position="200"/>
    </location>
</feature>
<keyword evidence="7 14" id="KW-1133">Transmembrane helix</keyword>
<evidence type="ECO:0000256" key="13">
    <source>
        <dbReference type="RuleBase" id="RU362091"/>
    </source>
</evidence>
<comment type="catalytic activity">
    <reaction evidence="12">
        <text>L-proline(in) + Na(+)(in) = L-proline(out) + Na(+)(out)</text>
        <dbReference type="Rhea" id="RHEA:28967"/>
        <dbReference type="ChEBI" id="CHEBI:29101"/>
        <dbReference type="ChEBI" id="CHEBI:60039"/>
    </reaction>
</comment>
<feature type="transmembrane region" description="Helical" evidence="14">
    <location>
        <begin position="414"/>
        <end position="433"/>
    </location>
</feature>
<keyword evidence="8" id="KW-0915">Sodium</keyword>
<evidence type="ECO:0000256" key="2">
    <source>
        <dbReference type="ARBA" id="ARBA00006434"/>
    </source>
</evidence>
<dbReference type="OrthoDB" id="9814523at2"/>
<evidence type="ECO:0000313" key="16">
    <source>
        <dbReference type="Proteomes" id="UP000430564"/>
    </source>
</evidence>
<comment type="caution">
    <text evidence="15">The sequence shown here is derived from an EMBL/GenBank/DDBJ whole genome shotgun (WGS) entry which is preliminary data.</text>
</comment>
<organism evidence="15 16">
    <name type="scientific">Sutterella seckii</name>
    <dbReference type="NCBI Taxonomy" id="1944635"/>
    <lineage>
        <taxon>Bacteria</taxon>
        <taxon>Pseudomonadati</taxon>
        <taxon>Pseudomonadota</taxon>
        <taxon>Betaproteobacteria</taxon>
        <taxon>Burkholderiales</taxon>
        <taxon>Sutterellaceae</taxon>
        <taxon>Sutterella</taxon>
    </lineage>
</organism>
<feature type="transmembrane region" description="Helical" evidence="14">
    <location>
        <begin position="335"/>
        <end position="354"/>
    </location>
</feature>
<reference evidence="15 16" key="1">
    <citation type="submission" date="2019-10" db="EMBL/GenBank/DDBJ databases">
        <title>Genome diversity of Sutterella seckii.</title>
        <authorList>
            <person name="Chaplin A.V."/>
            <person name="Sokolova S.R."/>
            <person name="Mosin K.A."/>
            <person name="Ivanova E.L."/>
            <person name="Kochetkova T.O."/>
            <person name="Goltsov A.Y."/>
            <person name="Trofimov D.Y."/>
            <person name="Efimov B.A."/>
        </authorList>
    </citation>
    <scope>NUCLEOTIDE SEQUENCE [LARGE SCALE GENOMIC DNA]</scope>
    <source>
        <strain evidence="15 16">ASD393</strain>
    </source>
</reference>
<dbReference type="Proteomes" id="UP000430564">
    <property type="component" value="Unassembled WGS sequence"/>
</dbReference>
<gene>
    <name evidence="15" type="ORF">GBM95_09245</name>
</gene>
<keyword evidence="5 14" id="KW-0812">Transmembrane</keyword>
<evidence type="ECO:0000313" key="15">
    <source>
        <dbReference type="EMBL" id="KAB7656052.1"/>
    </source>
</evidence>
<feature type="transmembrane region" description="Helical" evidence="14">
    <location>
        <begin position="220"/>
        <end position="238"/>
    </location>
</feature>
<accession>A0A6I1EIL4</accession>
<keyword evidence="10 14" id="KW-0472">Membrane</keyword>
<dbReference type="PANTHER" id="PTHR48086:SF3">
    <property type="entry name" value="SODIUM_PROLINE SYMPORTER"/>
    <property type="match status" value="1"/>
</dbReference>
<keyword evidence="6" id="KW-0769">Symport</keyword>
<dbReference type="InterPro" id="IPR050277">
    <property type="entry name" value="Sodium:Solute_Symporter"/>
</dbReference>
<evidence type="ECO:0000256" key="14">
    <source>
        <dbReference type="SAM" id="Phobius"/>
    </source>
</evidence>
<dbReference type="AlphaFoldDB" id="A0A6I1EIL4"/>
<feature type="transmembrane region" description="Helical" evidence="14">
    <location>
        <begin position="294"/>
        <end position="323"/>
    </location>
</feature>
<name>A0A6I1EIL4_9BURK</name>
<evidence type="ECO:0000256" key="4">
    <source>
        <dbReference type="ARBA" id="ARBA00022475"/>
    </source>
</evidence>
<dbReference type="GO" id="GO:0005886">
    <property type="term" value="C:plasma membrane"/>
    <property type="evidence" value="ECO:0007669"/>
    <property type="project" value="UniProtKB-SubCell"/>
</dbReference>
<feature type="transmembrane region" description="Helical" evidence="14">
    <location>
        <begin position="360"/>
        <end position="379"/>
    </location>
</feature>
<evidence type="ECO:0000256" key="11">
    <source>
        <dbReference type="ARBA" id="ARBA00023201"/>
    </source>
</evidence>
<evidence type="ECO:0000256" key="10">
    <source>
        <dbReference type="ARBA" id="ARBA00023136"/>
    </source>
</evidence>
<evidence type="ECO:0000256" key="7">
    <source>
        <dbReference type="ARBA" id="ARBA00022989"/>
    </source>
</evidence>
<comment type="subcellular location">
    <subcellularLocation>
        <location evidence="1">Cell membrane</location>
        <topology evidence="1">Multi-pass membrane protein</topology>
    </subcellularLocation>
</comment>
<keyword evidence="11" id="KW-0739">Sodium transport</keyword>
<keyword evidence="4" id="KW-1003">Cell membrane</keyword>
<evidence type="ECO:0000256" key="8">
    <source>
        <dbReference type="ARBA" id="ARBA00023053"/>
    </source>
</evidence>
<protein>
    <recommendedName>
        <fullName evidence="17">Sodium:solute symporter family protein</fullName>
    </recommendedName>
</protein>
<evidence type="ECO:0000256" key="6">
    <source>
        <dbReference type="ARBA" id="ARBA00022847"/>
    </source>
</evidence>
<feature type="transmembrane region" description="Helical" evidence="14">
    <location>
        <begin position="117"/>
        <end position="140"/>
    </location>
</feature>
<feature type="transmembrane region" description="Helical" evidence="14">
    <location>
        <begin position="152"/>
        <end position="169"/>
    </location>
</feature>
<dbReference type="InterPro" id="IPR038377">
    <property type="entry name" value="Na/Glc_symporter_sf"/>
</dbReference>
<evidence type="ECO:0000256" key="1">
    <source>
        <dbReference type="ARBA" id="ARBA00004651"/>
    </source>
</evidence>
<evidence type="ECO:0000256" key="3">
    <source>
        <dbReference type="ARBA" id="ARBA00022448"/>
    </source>
</evidence>
<dbReference type="Gene3D" id="1.20.1730.10">
    <property type="entry name" value="Sodium/glucose cotransporter"/>
    <property type="match status" value="1"/>
</dbReference>
<evidence type="ECO:0000256" key="12">
    <source>
        <dbReference type="ARBA" id="ARBA00033708"/>
    </source>
</evidence>
<dbReference type="GO" id="GO:0015293">
    <property type="term" value="F:symporter activity"/>
    <property type="evidence" value="ECO:0007669"/>
    <property type="project" value="UniProtKB-KW"/>
</dbReference>
<dbReference type="Pfam" id="PF00474">
    <property type="entry name" value="SSF"/>
    <property type="match status" value="1"/>
</dbReference>
<evidence type="ECO:0000256" key="5">
    <source>
        <dbReference type="ARBA" id="ARBA00022692"/>
    </source>
</evidence>
<evidence type="ECO:0000256" key="9">
    <source>
        <dbReference type="ARBA" id="ARBA00023065"/>
    </source>
</evidence>